<dbReference type="PANTHER" id="PTHR22604">
    <property type="entry name" value="OXIDOREDUCTASES"/>
    <property type="match status" value="1"/>
</dbReference>
<dbReference type="InterPro" id="IPR000683">
    <property type="entry name" value="Gfo/Idh/MocA-like_OxRdtase_N"/>
</dbReference>
<name>A0A381V965_9ZZZZ</name>
<dbReference type="Gene3D" id="3.40.50.720">
    <property type="entry name" value="NAD(P)-binding Rossmann-like Domain"/>
    <property type="match status" value="1"/>
</dbReference>
<evidence type="ECO:0000259" key="3">
    <source>
        <dbReference type="Pfam" id="PF01408"/>
    </source>
</evidence>
<dbReference type="Gene3D" id="3.30.360.10">
    <property type="entry name" value="Dihydrodipicolinate Reductase, domain 2"/>
    <property type="match status" value="1"/>
</dbReference>
<comment type="similarity">
    <text evidence="1">Belongs to the Gfo/Idh/MocA family.</text>
</comment>
<protein>
    <recommendedName>
        <fullName evidence="6">Gfo/Idh/MocA-like oxidoreductase N-terminal domain-containing protein</fullName>
    </recommendedName>
</protein>
<dbReference type="SUPFAM" id="SSF55347">
    <property type="entry name" value="Glyceraldehyde-3-phosphate dehydrogenase-like, C-terminal domain"/>
    <property type="match status" value="1"/>
</dbReference>
<dbReference type="EMBL" id="UINC01008179">
    <property type="protein sequence ID" value="SVA36860.1"/>
    <property type="molecule type" value="Genomic_DNA"/>
</dbReference>
<organism evidence="5">
    <name type="scientific">marine metagenome</name>
    <dbReference type="NCBI Taxonomy" id="408172"/>
    <lineage>
        <taxon>unclassified sequences</taxon>
        <taxon>metagenomes</taxon>
        <taxon>ecological metagenomes</taxon>
    </lineage>
</organism>
<dbReference type="InterPro" id="IPR055170">
    <property type="entry name" value="GFO_IDH_MocA-like_dom"/>
</dbReference>
<sequence>MEPVKWGVIGTARIAMDRVIPAMQSTPDCEIVAIASRSEETARSAASGAGIERAYGSYQALLDDPGIDAVYLPLPNHLHLAWCLKALEAGKHVLCEKPITLDAAQATQLIALRDRTHLVIEEAFAIRNHPQWDTLRELLDSGEIGSPVSAQATLAYSNLDPADIRNRPEDGGGALYDIGSYAITASRLVFDAEPWRVIALIDRDARFGTDRLTSAILQFPHGHASFSVTTQGGPAAGGSHQHFGLVCSKGWLRAEFPFAHSTPAGCRLFVGDHKSTGTHPSREVTLPAVNQYALQAERFSRLVRGEKARSFPLETALANMRVIDALFRSEQSGSWETV</sequence>
<evidence type="ECO:0000256" key="2">
    <source>
        <dbReference type="ARBA" id="ARBA00023002"/>
    </source>
</evidence>
<proteinExistence type="inferred from homology"/>
<dbReference type="SUPFAM" id="SSF51735">
    <property type="entry name" value="NAD(P)-binding Rossmann-fold domains"/>
    <property type="match status" value="1"/>
</dbReference>
<dbReference type="Pfam" id="PF22725">
    <property type="entry name" value="GFO_IDH_MocA_C3"/>
    <property type="match status" value="1"/>
</dbReference>
<dbReference type="GO" id="GO:0016491">
    <property type="term" value="F:oxidoreductase activity"/>
    <property type="evidence" value="ECO:0007669"/>
    <property type="project" value="UniProtKB-KW"/>
</dbReference>
<reference evidence="5" key="1">
    <citation type="submission" date="2018-05" db="EMBL/GenBank/DDBJ databases">
        <authorList>
            <person name="Lanie J.A."/>
            <person name="Ng W.-L."/>
            <person name="Kazmierczak K.M."/>
            <person name="Andrzejewski T.M."/>
            <person name="Davidsen T.M."/>
            <person name="Wayne K.J."/>
            <person name="Tettelin H."/>
            <person name="Glass J.I."/>
            <person name="Rusch D."/>
            <person name="Podicherti R."/>
            <person name="Tsui H.-C.T."/>
            <person name="Winkler M.E."/>
        </authorList>
    </citation>
    <scope>NUCLEOTIDE SEQUENCE</scope>
</reference>
<dbReference type="Pfam" id="PF01408">
    <property type="entry name" value="GFO_IDH_MocA"/>
    <property type="match status" value="1"/>
</dbReference>
<feature type="domain" description="Gfo/Idh/MocA-like oxidoreductase N-terminal" evidence="3">
    <location>
        <begin position="5"/>
        <end position="120"/>
    </location>
</feature>
<evidence type="ECO:0000256" key="1">
    <source>
        <dbReference type="ARBA" id="ARBA00010928"/>
    </source>
</evidence>
<dbReference type="PANTHER" id="PTHR22604:SF105">
    <property type="entry name" value="TRANS-1,2-DIHYDROBENZENE-1,2-DIOL DEHYDROGENASE"/>
    <property type="match status" value="1"/>
</dbReference>
<evidence type="ECO:0000259" key="4">
    <source>
        <dbReference type="Pfam" id="PF22725"/>
    </source>
</evidence>
<accession>A0A381V965</accession>
<feature type="domain" description="GFO/IDH/MocA-like oxidoreductase" evidence="4">
    <location>
        <begin position="133"/>
        <end position="253"/>
    </location>
</feature>
<keyword evidence="2" id="KW-0560">Oxidoreductase</keyword>
<dbReference type="InterPro" id="IPR050984">
    <property type="entry name" value="Gfo/Idh/MocA_domain"/>
</dbReference>
<evidence type="ECO:0008006" key="6">
    <source>
        <dbReference type="Google" id="ProtNLM"/>
    </source>
</evidence>
<dbReference type="GO" id="GO:0000166">
    <property type="term" value="F:nucleotide binding"/>
    <property type="evidence" value="ECO:0007669"/>
    <property type="project" value="InterPro"/>
</dbReference>
<evidence type="ECO:0000313" key="5">
    <source>
        <dbReference type="EMBL" id="SVA36860.1"/>
    </source>
</evidence>
<dbReference type="AlphaFoldDB" id="A0A381V965"/>
<gene>
    <name evidence="5" type="ORF">METZ01_LOCUS89714</name>
</gene>
<dbReference type="InterPro" id="IPR036291">
    <property type="entry name" value="NAD(P)-bd_dom_sf"/>
</dbReference>